<proteinExistence type="predicted"/>
<protein>
    <submittedName>
        <fullName evidence="4">Putative aldehyde dehydrogenase</fullName>
    </submittedName>
</protein>
<reference evidence="4" key="2">
    <citation type="submission" date="2020-09" db="EMBL/GenBank/DDBJ databases">
        <authorList>
            <person name="Sun Q."/>
            <person name="Zhou Y."/>
        </authorList>
    </citation>
    <scope>NUCLEOTIDE SEQUENCE</scope>
    <source>
        <strain evidence="4">CGMCC 1.14988</strain>
    </source>
</reference>
<feature type="region of interest" description="Disordered" evidence="2">
    <location>
        <begin position="1"/>
        <end position="21"/>
    </location>
</feature>
<evidence type="ECO:0000313" key="5">
    <source>
        <dbReference type="Proteomes" id="UP000650511"/>
    </source>
</evidence>
<keyword evidence="1" id="KW-0560">Oxidoreductase</keyword>
<dbReference type="InterPro" id="IPR015590">
    <property type="entry name" value="Aldehyde_DH_dom"/>
</dbReference>
<sequence length="586" mass="63524">MTASWTGTLAIPEPGDGIPPTAPEAIDAALATLRERAPVWIDTDVPARLALLEELVDDTLASAPAWATAAAAAKGIRSDSPLMGEDWISGPVMVLRNLRLLQRSLGQIVETGRPQPPSLEVAANGQVVARVFPSDTVDQLMFPQFTGEIRLRPDVPLDRAEARIGRIHREGTVSEPTVALVLGAGNVSSIGPMDALYELFARNRVVLLKMNPVNAHLGPHVAAAFQPLVREGFLRIVYGGAEVGRHLTDHPEVDTIHVTGSDKTYDAIVFGTGEAGARRKAAGERRLDKPVTAELGNVSPVIVVPGPWNDKDLAFHGDNIASMLVNNGGFNCIAARVVVQHRQWAKRRKLLDAVRDSLRGAEPRVPYYPGAVDRWRQFTDAHPSAEWFGDAPDDDHPDRLPFTLIPDLDAHTIDDVAFTTEAFCGVFGEVALDAPRSVADYLEAAVAFCNDTLWGTLSASLLVHPDSLKDPEIANAVERAIDRLRYGSVVVNHWSAVPYGMVSTTWGAYPGAEPTDIQSGTGVVHNTYLLEDVEKTVVRGPFRPPMKPVWFHTHRGAAKLAPKLARLVATGERRQVPGILWQAVRG</sequence>
<dbReference type="OrthoDB" id="136308at2"/>
<dbReference type="InterPro" id="IPR016163">
    <property type="entry name" value="Ald_DH_C"/>
</dbReference>
<dbReference type="PANTHER" id="PTHR11699">
    <property type="entry name" value="ALDEHYDE DEHYDROGENASE-RELATED"/>
    <property type="match status" value="1"/>
</dbReference>
<keyword evidence="5" id="KW-1185">Reference proteome</keyword>
<dbReference type="AlphaFoldDB" id="A0A8J3AAQ5"/>
<dbReference type="GO" id="GO:0016620">
    <property type="term" value="F:oxidoreductase activity, acting on the aldehyde or oxo group of donors, NAD or NADP as acceptor"/>
    <property type="evidence" value="ECO:0007669"/>
    <property type="project" value="InterPro"/>
</dbReference>
<feature type="domain" description="Aldehyde dehydrogenase" evidence="3">
    <location>
        <begin position="199"/>
        <end position="346"/>
    </location>
</feature>
<name>A0A8J3AAQ5_9ACTN</name>
<dbReference type="Gene3D" id="3.40.309.10">
    <property type="entry name" value="Aldehyde Dehydrogenase, Chain A, domain 2"/>
    <property type="match status" value="1"/>
</dbReference>
<comment type="caution">
    <text evidence="4">The sequence shown here is derived from an EMBL/GenBank/DDBJ whole genome shotgun (WGS) entry which is preliminary data.</text>
</comment>
<evidence type="ECO:0000256" key="1">
    <source>
        <dbReference type="ARBA" id="ARBA00023002"/>
    </source>
</evidence>
<accession>A0A8J3AAQ5</accession>
<dbReference type="Proteomes" id="UP000650511">
    <property type="component" value="Unassembled WGS sequence"/>
</dbReference>
<reference evidence="4" key="1">
    <citation type="journal article" date="2014" name="Int. J. Syst. Evol. Microbiol.">
        <title>Complete genome sequence of Corynebacterium casei LMG S-19264T (=DSM 44701T), isolated from a smear-ripened cheese.</title>
        <authorList>
            <consortium name="US DOE Joint Genome Institute (JGI-PGF)"/>
            <person name="Walter F."/>
            <person name="Albersmeier A."/>
            <person name="Kalinowski J."/>
            <person name="Ruckert C."/>
        </authorList>
    </citation>
    <scope>NUCLEOTIDE SEQUENCE</scope>
    <source>
        <strain evidence="4">CGMCC 1.14988</strain>
    </source>
</reference>
<organism evidence="4 5">
    <name type="scientific">Egicoccus halophilus</name>
    <dbReference type="NCBI Taxonomy" id="1670830"/>
    <lineage>
        <taxon>Bacteria</taxon>
        <taxon>Bacillati</taxon>
        <taxon>Actinomycetota</taxon>
        <taxon>Nitriliruptoria</taxon>
        <taxon>Egicoccales</taxon>
        <taxon>Egicoccaceae</taxon>
        <taxon>Egicoccus</taxon>
    </lineage>
</organism>
<dbReference type="RefSeq" id="WP_130649108.1">
    <property type="nucleotide sequence ID" value="NZ_BMHA01000007.1"/>
</dbReference>
<evidence type="ECO:0000259" key="3">
    <source>
        <dbReference type="Pfam" id="PF00171"/>
    </source>
</evidence>
<gene>
    <name evidence="4" type="ORF">GCM10011354_21050</name>
</gene>
<dbReference type="EMBL" id="BMHA01000007">
    <property type="protein sequence ID" value="GGI06829.1"/>
    <property type="molecule type" value="Genomic_DNA"/>
</dbReference>
<evidence type="ECO:0000256" key="2">
    <source>
        <dbReference type="SAM" id="MobiDB-lite"/>
    </source>
</evidence>
<dbReference type="SUPFAM" id="SSF53720">
    <property type="entry name" value="ALDH-like"/>
    <property type="match status" value="1"/>
</dbReference>
<dbReference type="Pfam" id="PF00171">
    <property type="entry name" value="Aldedh"/>
    <property type="match status" value="1"/>
</dbReference>
<evidence type="ECO:0000313" key="4">
    <source>
        <dbReference type="EMBL" id="GGI06829.1"/>
    </source>
</evidence>
<dbReference type="Gene3D" id="3.40.605.10">
    <property type="entry name" value="Aldehyde Dehydrogenase, Chain A, domain 1"/>
    <property type="match status" value="1"/>
</dbReference>
<dbReference type="InterPro" id="IPR016161">
    <property type="entry name" value="Ald_DH/histidinol_DH"/>
</dbReference>
<dbReference type="InterPro" id="IPR016162">
    <property type="entry name" value="Ald_DH_N"/>
</dbReference>